<name>A0A369JSM3_HYPMA</name>
<proteinExistence type="predicted"/>
<dbReference type="OrthoDB" id="8048523at2759"/>
<sequence length="352" mass="39960">MTKSKQRGGCHVHPAVQVPEPTEPTSQPSEPDAEHLFLLQAKQHELESHLDDLTHHLESTKIDTNSRAPIHRLPSEILGEIFRTIFDLHDEERLYWNSNTPPRLRFLLYITRITHHLRTVAIQDALLWTHIDVYLDLHPDLLALQLQRSGTEAPLDIAFDFGAYRRSWKIPWETPTVSDSSKRAVRPPPSRHLTFRSPLAHVFHAKQSMSIEAPDMYFVYGADIEPLSDAALADYGGDHKVFTGGAPKLCTLILHNLVVPTYFDPPMEAVHTLHVAGDMHFSCAKFREAVRGLVNLQTLVIDSNYVVCPEDGEDNVIVIPSIMSVEDDMGSLWDAREEFTWAIRGTEGKEYR</sequence>
<protein>
    <recommendedName>
        <fullName evidence="4">F-box domain-containing protein</fullName>
    </recommendedName>
</protein>
<feature type="region of interest" description="Disordered" evidence="1">
    <location>
        <begin position="1"/>
        <end position="31"/>
    </location>
</feature>
<evidence type="ECO:0000313" key="3">
    <source>
        <dbReference type="Proteomes" id="UP000076154"/>
    </source>
</evidence>
<dbReference type="Proteomes" id="UP000076154">
    <property type="component" value="Unassembled WGS sequence"/>
</dbReference>
<feature type="compositionally biased region" description="Low complexity" evidence="1">
    <location>
        <begin position="19"/>
        <end position="30"/>
    </location>
</feature>
<accession>A0A369JSM3</accession>
<feature type="compositionally biased region" description="Basic residues" evidence="1">
    <location>
        <begin position="1"/>
        <end position="10"/>
    </location>
</feature>
<dbReference type="EMBL" id="LUEZ02000041">
    <property type="protein sequence ID" value="RDB25279.1"/>
    <property type="molecule type" value="Genomic_DNA"/>
</dbReference>
<dbReference type="InParanoid" id="A0A369JSM3"/>
<evidence type="ECO:0000313" key="2">
    <source>
        <dbReference type="EMBL" id="RDB25279.1"/>
    </source>
</evidence>
<evidence type="ECO:0008006" key="4">
    <source>
        <dbReference type="Google" id="ProtNLM"/>
    </source>
</evidence>
<reference evidence="2" key="1">
    <citation type="submission" date="2018-04" db="EMBL/GenBank/DDBJ databases">
        <title>Whole genome sequencing of Hypsizygus marmoreus.</title>
        <authorList>
            <person name="Choi I.-G."/>
            <person name="Min B."/>
            <person name="Kim J.-G."/>
            <person name="Kim S."/>
            <person name="Oh Y.-L."/>
            <person name="Kong W.-S."/>
            <person name="Park H."/>
            <person name="Jeong J."/>
            <person name="Song E.-S."/>
        </authorList>
    </citation>
    <scope>NUCLEOTIDE SEQUENCE [LARGE SCALE GENOMIC DNA]</scope>
    <source>
        <strain evidence="2">51987-8</strain>
    </source>
</reference>
<dbReference type="AlphaFoldDB" id="A0A369JSM3"/>
<keyword evidence="3" id="KW-1185">Reference proteome</keyword>
<evidence type="ECO:0000256" key="1">
    <source>
        <dbReference type="SAM" id="MobiDB-lite"/>
    </source>
</evidence>
<comment type="caution">
    <text evidence="2">The sequence shown here is derived from an EMBL/GenBank/DDBJ whole genome shotgun (WGS) entry which is preliminary data.</text>
</comment>
<gene>
    <name evidence="2" type="ORF">Hypma_007357</name>
</gene>
<organism evidence="2 3">
    <name type="scientific">Hypsizygus marmoreus</name>
    <name type="common">White beech mushroom</name>
    <name type="synonym">Agaricus marmoreus</name>
    <dbReference type="NCBI Taxonomy" id="39966"/>
    <lineage>
        <taxon>Eukaryota</taxon>
        <taxon>Fungi</taxon>
        <taxon>Dikarya</taxon>
        <taxon>Basidiomycota</taxon>
        <taxon>Agaricomycotina</taxon>
        <taxon>Agaricomycetes</taxon>
        <taxon>Agaricomycetidae</taxon>
        <taxon>Agaricales</taxon>
        <taxon>Tricholomatineae</taxon>
        <taxon>Lyophyllaceae</taxon>
        <taxon>Hypsizygus</taxon>
    </lineage>
</organism>